<reference evidence="3 4" key="1">
    <citation type="journal article" date="2016" name="Mol. Biol. Evol.">
        <title>Comparative Genomics of Early-Diverging Mushroom-Forming Fungi Provides Insights into the Origins of Lignocellulose Decay Capabilities.</title>
        <authorList>
            <person name="Nagy L.G."/>
            <person name="Riley R."/>
            <person name="Tritt A."/>
            <person name="Adam C."/>
            <person name="Daum C."/>
            <person name="Floudas D."/>
            <person name="Sun H."/>
            <person name="Yadav J.S."/>
            <person name="Pangilinan J."/>
            <person name="Larsson K.H."/>
            <person name="Matsuura K."/>
            <person name="Barry K."/>
            <person name="Labutti K."/>
            <person name="Kuo R."/>
            <person name="Ohm R.A."/>
            <person name="Bhattacharya S.S."/>
            <person name="Shirouzu T."/>
            <person name="Yoshinaga Y."/>
            <person name="Martin F.M."/>
            <person name="Grigoriev I.V."/>
            <person name="Hibbett D.S."/>
        </authorList>
    </citation>
    <scope>NUCLEOTIDE SEQUENCE [LARGE SCALE GENOMIC DNA]</scope>
    <source>
        <strain evidence="3 4">HHB12029</strain>
    </source>
</reference>
<dbReference type="PANTHER" id="PTHR16027">
    <property type="entry name" value="DILUTE DOMAIN-CONTAINING PROTEIN YPR089W"/>
    <property type="match status" value="1"/>
</dbReference>
<dbReference type="CDD" id="cd15473">
    <property type="entry name" value="Myo5p-like_CBD_DIL_ANK"/>
    <property type="match status" value="1"/>
</dbReference>
<feature type="region of interest" description="Disordered" evidence="1">
    <location>
        <begin position="432"/>
        <end position="456"/>
    </location>
</feature>
<dbReference type="SUPFAM" id="SSF48403">
    <property type="entry name" value="Ankyrin repeat"/>
    <property type="match status" value="1"/>
</dbReference>
<dbReference type="Proteomes" id="UP000077266">
    <property type="component" value="Unassembled WGS sequence"/>
</dbReference>
<feature type="compositionally biased region" description="Low complexity" evidence="1">
    <location>
        <begin position="433"/>
        <end position="456"/>
    </location>
</feature>
<protein>
    <recommendedName>
        <fullName evidence="2">Dilute domain-containing protein</fullName>
    </recommendedName>
</protein>
<dbReference type="OrthoDB" id="426293at2759"/>
<dbReference type="PANTHER" id="PTHR16027:SF6">
    <property type="entry name" value="DILUTE DOMAIN-CONTAINING PROTEIN"/>
    <property type="match status" value="1"/>
</dbReference>
<dbReference type="InterPro" id="IPR037986">
    <property type="entry name" value="Myo5p-like_CBD_DIL"/>
</dbReference>
<dbReference type="InterPro" id="IPR052072">
    <property type="entry name" value="Vascular_dev_regulator"/>
</dbReference>
<feature type="compositionally biased region" description="Acidic residues" evidence="1">
    <location>
        <begin position="884"/>
        <end position="893"/>
    </location>
</feature>
<organism evidence="3 4">
    <name type="scientific">Exidia glandulosa HHB12029</name>
    <dbReference type="NCBI Taxonomy" id="1314781"/>
    <lineage>
        <taxon>Eukaryota</taxon>
        <taxon>Fungi</taxon>
        <taxon>Dikarya</taxon>
        <taxon>Basidiomycota</taxon>
        <taxon>Agaricomycotina</taxon>
        <taxon>Agaricomycetes</taxon>
        <taxon>Auriculariales</taxon>
        <taxon>Exidiaceae</taxon>
        <taxon>Exidia</taxon>
    </lineage>
</organism>
<dbReference type="EMBL" id="KV425890">
    <property type="protein sequence ID" value="KZW01970.1"/>
    <property type="molecule type" value="Genomic_DNA"/>
</dbReference>
<dbReference type="InParanoid" id="A0A166BKK6"/>
<feature type="region of interest" description="Disordered" evidence="1">
    <location>
        <begin position="873"/>
        <end position="893"/>
    </location>
</feature>
<dbReference type="PROSITE" id="PS51126">
    <property type="entry name" value="DILUTE"/>
    <property type="match status" value="1"/>
</dbReference>
<dbReference type="InterPro" id="IPR036770">
    <property type="entry name" value="Ankyrin_rpt-contain_sf"/>
</dbReference>
<feature type="region of interest" description="Disordered" evidence="1">
    <location>
        <begin position="649"/>
        <end position="698"/>
    </location>
</feature>
<dbReference type="STRING" id="1314781.A0A166BKK6"/>
<sequence>MASLPALAGIDLTPGPDLHPLYPHPSHVSQLLTPSSGLSPAQRVELVTHCLTRACAFGDIQVLTYLLSDPQAQPHVDLNVQDEDGLGLITVAILGFGAESDRDVEREECVRLLIQEGADPNLPDHVGWTALHHAALFSPPTLVSYLLTHGCSPLTQTRRNLTALDIVTGYSRIPGREDVALLLEEAMREEGWQGGGRRERQRKVVEENERRRTRRHELMSGVGRVLGLSDRWWGALDLDEEEETVAAAEDDSMDIDDPATNDFAAMLVFSPTSLPYILHSLITTRRPVLRSCEPAKALHLLSRFACIACDHNWLEDVIVGAVDKIEEVVYNQPDDVVHLSFWLYNTTILLHLLRTDPDVAETCDILGLFVLLEELLNAIYVFIIRIAERRIDPLLDTAILDYIPPDSDAPQVQFESEWSFFRSLRKKGTVIIPQQPSSPKPGSSSNSRPSSPVPVSASASSARFATLRSTLNPSAKDGSSGPHPRDITGALEGMHMLLVWAGINPAIIVQAFAQIVYWSACELFNRLLTRKKYLCRSRALDIERNLAVLEEWLLGTGLPSGVLAHLLPFKEMLRWLQTQSSCDQFLTLVSEIQSMRNLNPLQMRRAVRDYRYEVSEGRMTDECSQYLAQLQKDWERHRVKMGVEAIRKEISEKERDRDDSASMSSANGGGGGSLHVPSISEDSLASDTTQAPPPAQQGIDMLFDRGIDKAQWVAPRPPDVLGELLDSRCMLPLVLPSDARLLAVVPAGQVAADASGVAPPLNGMSKRNSGSRSPRKAPSVSAMEWKPRVKMARDVRVELLDSVDGVYSLLRRTQVDPEVDLTVQDEDGEEVDIVDEPEHEEHSDLGSSVNSGSRAGSPQFTAVLSARPSVHLRAGRASTGGPGMEDEEVGIAL</sequence>
<dbReference type="SMART" id="SM00248">
    <property type="entry name" value="ANK"/>
    <property type="match status" value="2"/>
</dbReference>
<feature type="domain" description="Dilute" evidence="2">
    <location>
        <begin position="319"/>
        <end position="633"/>
    </location>
</feature>
<dbReference type="Gene3D" id="1.25.40.20">
    <property type="entry name" value="Ankyrin repeat-containing domain"/>
    <property type="match status" value="1"/>
</dbReference>
<feature type="compositionally biased region" description="Polar residues" evidence="1">
    <location>
        <begin position="680"/>
        <end position="690"/>
    </location>
</feature>
<gene>
    <name evidence="3" type="ORF">EXIGLDRAFT_637717</name>
</gene>
<proteinExistence type="predicted"/>
<dbReference type="Pfam" id="PF12796">
    <property type="entry name" value="Ank_2"/>
    <property type="match status" value="1"/>
</dbReference>
<evidence type="ECO:0000259" key="2">
    <source>
        <dbReference type="PROSITE" id="PS51126"/>
    </source>
</evidence>
<feature type="region of interest" description="Disordered" evidence="1">
    <location>
        <begin position="758"/>
        <end position="781"/>
    </location>
</feature>
<dbReference type="InterPro" id="IPR002710">
    <property type="entry name" value="Dilute_dom"/>
</dbReference>
<dbReference type="AlphaFoldDB" id="A0A166BKK6"/>
<name>A0A166BKK6_EXIGL</name>
<dbReference type="InterPro" id="IPR002110">
    <property type="entry name" value="Ankyrin_rpt"/>
</dbReference>
<accession>A0A166BKK6</accession>
<keyword evidence="4" id="KW-1185">Reference proteome</keyword>
<dbReference type="Pfam" id="PF01843">
    <property type="entry name" value="DIL"/>
    <property type="match status" value="1"/>
</dbReference>
<feature type="compositionally biased region" description="Basic and acidic residues" evidence="1">
    <location>
        <begin position="649"/>
        <end position="660"/>
    </location>
</feature>
<dbReference type="SMART" id="SM01132">
    <property type="entry name" value="DIL"/>
    <property type="match status" value="1"/>
</dbReference>
<feature type="compositionally biased region" description="Polar residues" evidence="1">
    <location>
        <begin position="845"/>
        <end position="857"/>
    </location>
</feature>
<evidence type="ECO:0000313" key="3">
    <source>
        <dbReference type="EMBL" id="KZW01970.1"/>
    </source>
</evidence>
<evidence type="ECO:0000313" key="4">
    <source>
        <dbReference type="Proteomes" id="UP000077266"/>
    </source>
</evidence>
<evidence type="ECO:0000256" key="1">
    <source>
        <dbReference type="SAM" id="MobiDB-lite"/>
    </source>
</evidence>
<feature type="region of interest" description="Disordered" evidence="1">
    <location>
        <begin position="834"/>
        <end position="857"/>
    </location>
</feature>
<dbReference type="GO" id="GO:0051020">
    <property type="term" value="F:GTPase binding"/>
    <property type="evidence" value="ECO:0007669"/>
    <property type="project" value="TreeGrafter"/>
</dbReference>